<accession>A0AAW9R446</accession>
<dbReference type="RefSeq" id="WP_337334733.1">
    <property type="nucleotide sequence ID" value="NZ_JBBDHC010000005.1"/>
</dbReference>
<dbReference type="EMBL" id="JBBDHC010000005">
    <property type="protein sequence ID" value="MEJ1249013.1"/>
    <property type="molecule type" value="Genomic_DNA"/>
</dbReference>
<name>A0AAW9R446_9GAMM</name>
<keyword evidence="3" id="KW-1185">Reference proteome</keyword>
<sequence length="115" mass="12418">MNRSFLLSAAIAVIALLASAPALAQQSRADTLLIDRAAAGKAMDGPKRGTSMGKVEAQFGAPDQKLEPRGGQQPQWPVIHRWVYPQFTVYFENSHVIDVVLRQAAPGEIGPKPVE</sequence>
<protein>
    <recommendedName>
        <fullName evidence="4">Nickel/cobalt transporter regulator</fullName>
    </recommendedName>
</protein>
<feature type="signal peptide" evidence="1">
    <location>
        <begin position="1"/>
        <end position="24"/>
    </location>
</feature>
<evidence type="ECO:0000313" key="2">
    <source>
        <dbReference type="EMBL" id="MEJ1249013.1"/>
    </source>
</evidence>
<evidence type="ECO:0008006" key="4">
    <source>
        <dbReference type="Google" id="ProtNLM"/>
    </source>
</evidence>
<reference evidence="2 3" key="1">
    <citation type="journal article" date="2016" name="Antonie Van Leeuwenhoek">
        <title>Denitratimonas tolerans gen. nov., sp. nov., a denitrifying bacterium isolated from a bioreactor for tannery wastewater treatment.</title>
        <authorList>
            <person name="Han S.I."/>
            <person name="Kim J.O."/>
            <person name="Lee Y.R."/>
            <person name="Ekpeghere K.I."/>
            <person name="Koh S.C."/>
            <person name="Whang K.S."/>
        </authorList>
    </citation>
    <scope>NUCLEOTIDE SEQUENCE [LARGE SCALE GENOMIC DNA]</scope>
    <source>
        <strain evidence="2 3">KACC 17565</strain>
    </source>
</reference>
<keyword evidence="1" id="KW-0732">Signal</keyword>
<feature type="chain" id="PRO_5043802049" description="Nickel/cobalt transporter regulator" evidence="1">
    <location>
        <begin position="25"/>
        <end position="115"/>
    </location>
</feature>
<proteinExistence type="predicted"/>
<organism evidence="2 3">
    <name type="scientific">Denitratimonas tolerans</name>
    <dbReference type="NCBI Taxonomy" id="1338420"/>
    <lineage>
        <taxon>Bacteria</taxon>
        <taxon>Pseudomonadati</taxon>
        <taxon>Pseudomonadota</taxon>
        <taxon>Gammaproteobacteria</taxon>
        <taxon>Lysobacterales</taxon>
        <taxon>Lysobacteraceae</taxon>
        <taxon>Denitratimonas</taxon>
    </lineage>
</organism>
<gene>
    <name evidence="2" type="ORF">WB794_04895</name>
</gene>
<dbReference type="Proteomes" id="UP001364472">
    <property type="component" value="Unassembled WGS sequence"/>
</dbReference>
<evidence type="ECO:0000313" key="3">
    <source>
        <dbReference type="Proteomes" id="UP001364472"/>
    </source>
</evidence>
<dbReference type="AlphaFoldDB" id="A0AAW9R446"/>
<comment type="caution">
    <text evidence="2">The sequence shown here is derived from an EMBL/GenBank/DDBJ whole genome shotgun (WGS) entry which is preliminary data.</text>
</comment>
<evidence type="ECO:0000256" key="1">
    <source>
        <dbReference type="SAM" id="SignalP"/>
    </source>
</evidence>